<evidence type="ECO:0000313" key="1">
    <source>
        <dbReference type="EMBL" id="GGE07360.1"/>
    </source>
</evidence>
<comment type="caution">
    <text evidence="1">The sequence shown here is derived from an EMBL/GenBank/DDBJ whole genome shotgun (WGS) entry which is preliminary data.</text>
</comment>
<sequence length="126" mass="12899">MTAPALAVAAISLAVDFFSSPAVQLAPAAARAKIDIDIAQGNRAVCRTAPQVRGIWLPIAGINWLFAIGAAIRSKSAPLPGGVVDARKPGDLLTLALADVVARIAPPRTSAASRPCACRQPARSPL</sequence>
<dbReference type="RefSeq" id="WP_188762041.1">
    <property type="nucleotide sequence ID" value="NZ_BMJM01000003.1"/>
</dbReference>
<organism evidence="1 2">
    <name type="scientific">Sandarakinorhabdus glacialis</name>
    <dbReference type="NCBI Taxonomy" id="1614636"/>
    <lineage>
        <taxon>Bacteria</taxon>
        <taxon>Pseudomonadati</taxon>
        <taxon>Pseudomonadota</taxon>
        <taxon>Alphaproteobacteria</taxon>
        <taxon>Sphingomonadales</taxon>
        <taxon>Sphingosinicellaceae</taxon>
        <taxon>Sandarakinorhabdus</taxon>
    </lineage>
</organism>
<evidence type="ECO:0000313" key="2">
    <source>
        <dbReference type="Proteomes" id="UP000635071"/>
    </source>
</evidence>
<dbReference type="Proteomes" id="UP000635071">
    <property type="component" value="Unassembled WGS sequence"/>
</dbReference>
<reference evidence="1" key="1">
    <citation type="journal article" date="2014" name="Int. J. Syst. Evol. Microbiol.">
        <title>Complete genome sequence of Corynebacterium casei LMG S-19264T (=DSM 44701T), isolated from a smear-ripened cheese.</title>
        <authorList>
            <consortium name="US DOE Joint Genome Institute (JGI-PGF)"/>
            <person name="Walter F."/>
            <person name="Albersmeier A."/>
            <person name="Kalinowski J."/>
            <person name="Ruckert C."/>
        </authorList>
    </citation>
    <scope>NUCLEOTIDE SEQUENCE</scope>
    <source>
        <strain evidence="1">CGMCC 1.15519</strain>
    </source>
</reference>
<accession>A0A916ZQ72</accession>
<dbReference type="EMBL" id="BMJM01000003">
    <property type="protein sequence ID" value="GGE07360.1"/>
    <property type="molecule type" value="Genomic_DNA"/>
</dbReference>
<name>A0A916ZQ72_9SPHN</name>
<gene>
    <name evidence="1" type="ORF">GCM10011529_12220</name>
</gene>
<reference evidence="1" key="2">
    <citation type="submission" date="2020-09" db="EMBL/GenBank/DDBJ databases">
        <authorList>
            <person name="Sun Q."/>
            <person name="Zhou Y."/>
        </authorList>
    </citation>
    <scope>NUCLEOTIDE SEQUENCE</scope>
    <source>
        <strain evidence="1">CGMCC 1.15519</strain>
    </source>
</reference>
<keyword evidence="2" id="KW-1185">Reference proteome</keyword>
<protein>
    <submittedName>
        <fullName evidence="1">Uncharacterized protein</fullName>
    </submittedName>
</protein>
<proteinExistence type="predicted"/>
<dbReference type="AlphaFoldDB" id="A0A916ZQ72"/>